<feature type="transmembrane region" description="Helical" evidence="1">
    <location>
        <begin position="176"/>
        <end position="194"/>
    </location>
</feature>
<evidence type="ECO:0000313" key="3">
    <source>
        <dbReference type="Proteomes" id="UP000193346"/>
    </source>
</evidence>
<reference evidence="2 3" key="1">
    <citation type="submission" date="2017-01" db="EMBL/GenBank/DDBJ databases">
        <authorList>
            <person name="Wolfgang W.J."/>
            <person name="Cole J."/>
            <person name="Wroblewski D."/>
            <person name="Mcginnis J."/>
            <person name="Musser K.A."/>
        </authorList>
    </citation>
    <scope>NUCLEOTIDE SEQUENCE [LARGE SCALE GENOMIC DNA]</scope>
    <source>
        <strain evidence="2 3">93087</strain>
    </source>
</reference>
<evidence type="ECO:0008006" key="4">
    <source>
        <dbReference type="Google" id="ProtNLM"/>
    </source>
</evidence>
<organism evidence="2 3">
    <name type="scientific">Neisseria dumasiana</name>
    <dbReference type="NCBI Taxonomy" id="1931275"/>
    <lineage>
        <taxon>Bacteria</taxon>
        <taxon>Pseudomonadati</taxon>
        <taxon>Pseudomonadota</taxon>
        <taxon>Betaproteobacteria</taxon>
        <taxon>Neisseriales</taxon>
        <taxon>Neisseriaceae</taxon>
        <taxon>Neisseria</taxon>
    </lineage>
</organism>
<feature type="transmembrane region" description="Helical" evidence="1">
    <location>
        <begin position="206"/>
        <end position="232"/>
    </location>
</feature>
<dbReference type="RefSeq" id="WP_085419033.1">
    <property type="nucleotide sequence ID" value="NZ_CP091509.1"/>
</dbReference>
<feature type="transmembrane region" description="Helical" evidence="1">
    <location>
        <begin position="21"/>
        <end position="41"/>
    </location>
</feature>
<keyword evidence="1" id="KW-0812">Transmembrane</keyword>
<gene>
    <name evidence="2" type="ORF">BV913_12230</name>
</gene>
<dbReference type="EMBL" id="MTAC01000059">
    <property type="protein sequence ID" value="OSI25644.1"/>
    <property type="molecule type" value="Genomic_DNA"/>
</dbReference>
<proteinExistence type="predicted"/>
<accession>A0ABX3WHV7</accession>
<sequence length="237" mass="27932">MDNQIMIKNINFNQSIDFRHQIIALGIASIYHLCIIFASYLGWGIPIMVSQVFIFFFIVWGILFLIWLISNFILKKKGIFYSKLFESVFYNVGMRVTLTLVSPFLLLMTINFPFLWETVAISFLIVSLISLWYVMLNISDEEIKNLKKSSLISRENQRYLLWSNDSLPMILTKSKIICFIPYFLTIFFGIKAILNRGTDESLYNAILCFIPLMSMLFYTEFCFLFVAIRYFYINNKQ</sequence>
<dbReference type="Proteomes" id="UP000193346">
    <property type="component" value="Unassembled WGS sequence"/>
</dbReference>
<comment type="caution">
    <text evidence="2">The sequence shown here is derived from an EMBL/GenBank/DDBJ whole genome shotgun (WGS) entry which is preliminary data.</text>
</comment>
<protein>
    <recommendedName>
        <fullName evidence="4">ABC transporter permease</fullName>
    </recommendedName>
</protein>
<keyword evidence="1" id="KW-0472">Membrane</keyword>
<feature type="transmembrane region" description="Helical" evidence="1">
    <location>
        <begin position="53"/>
        <end position="74"/>
    </location>
</feature>
<evidence type="ECO:0000256" key="1">
    <source>
        <dbReference type="SAM" id="Phobius"/>
    </source>
</evidence>
<feature type="transmembrane region" description="Helical" evidence="1">
    <location>
        <begin position="95"/>
        <end position="114"/>
    </location>
</feature>
<keyword evidence="1" id="KW-1133">Transmembrane helix</keyword>
<feature type="transmembrane region" description="Helical" evidence="1">
    <location>
        <begin position="120"/>
        <end position="138"/>
    </location>
</feature>
<name>A0ABX3WHV7_9NEIS</name>
<keyword evidence="3" id="KW-1185">Reference proteome</keyword>
<evidence type="ECO:0000313" key="2">
    <source>
        <dbReference type="EMBL" id="OSI25644.1"/>
    </source>
</evidence>